<gene>
    <name evidence="1" type="ordered locus">Tthe_2614</name>
</gene>
<dbReference type="Proteomes" id="UP000001626">
    <property type="component" value="Chromosome"/>
</dbReference>
<dbReference type="KEGG" id="ttm:Tthe_2614"/>
<reference evidence="1 2" key="1">
    <citation type="submission" date="2010-08" db="EMBL/GenBank/DDBJ databases">
        <title>Complete sequence of Thermoanaerobacterium thermosaccharolyticum DSM 571.</title>
        <authorList>
            <consortium name="US DOE Joint Genome Institute"/>
            <person name="Lucas S."/>
            <person name="Copeland A."/>
            <person name="Lapidus A."/>
            <person name="Cheng J.-F."/>
            <person name="Bruce D."/>
            <person name="Goodwin L."/>
            <person name="Pitluck S."/>
            <person name="Teshima H."/>
            <person name="Detter J.C."/>
            <person name="Han C."/>
            <person name="Tapia R."/>
            <person name="Land M."/>
            <person name="Hauser L."/>
            <person name="Chang Y.-J."/>
            <person name="Jeffries C."/>
            <person name="Kyrpides N."/>
            <person name="Ivanova N."/>
            <person name="Mikhailova N."/>
            <person name="Hemme C.L."/>
            <person name="Woyke T."/>
        </authorList>
    </citation>
    <scope>NUCLEOTIDE SEQUENCE [LARGE SCALE GENOMIC DNA]</scope>
    <source>
        <strain evidence="2">ATCC 7956 / DSM 571 / NCIMB 9385 / NCA 3814 / NCTC 13789 / WDCM 00135 / 2032</strain>
    </source>
</reference>
<dbReference type="HOGENOM" id="CLU_3318441_0_0_9"/>
<protein>
    <submittedName>
        <fullName evidence="1">Uncharacterized protein</fullName>
    </submittedName>
</protein>
<proteinExistence type="predicted"/>
<name>D9TMA4_THETC</name>
<organism evidence="1 2">
    <name type="scientific">Thermoanaerobacterium thermosaccharolyticum (strain ATCC 7956 / DSM 571 / NCIMB 9385 / NCA 3814 / NCTC 13789 / WDCM 00135 / 2032)</name>
    <name type="common">Clostridium thermosaccharolyticum</name>
    <dbReference type="NCBI Taxonomy" id="580327"/>
    <lineage>
        <taxon>Bacteria</taxon>
        <taxon>Bacillati</taxon>
        <taxon>Bacillota</taxon>
        <taxon>Clostridia</taxon>
        <taxon>Thermoanaerobacterales</taxon>
        <taxon>Thermoanaerobacteraceae</taxon>
        <taxon>Thermoanaerobacterium</taxon>
    </lineage>
</organism>
<dbReference type="STRING" id="580327.Tthe_2614"/>
<evidence type="ECO:0000313" key="1">
    <source>
        <dbReference type="EMBL" id="ADL70066.1"/>
    </source>
</evidence>
<evidence type="ECO:0000313" key="2">
    <source>
        <dbReference type="Proteomes" id="UP000001626"/>
    </source>
</evidence>
<dbReference type="AlphaFoldDB" id="D9TMA4"/>
<dbReference type="EMBL" id="CP002171">
    <property type="protein sequence ID" value="ADL70066.1"/>
    <property type="molecule type" value="Genomic_DNA"/>
</dbReference>
<accession>D9TMA4</accession>
<keyword evidence="2" id="KW-1185">Reference proteome</keyword>
<sequence>MDTRKIVDTRRGDKEVAKSYVTSLVSLRRCPFLYQLVIK</sequence>